<feature type="compositionally biased region" description="Polar residues" evidence="9">
    <location>
        <begin position="105"/>
        <end position="115"/>
    </location>
</feature>
<dbReference type="PANTHER" id="PTHR31361:SF15">
    <property type="entry name" value="GH16 DOMAIN-CONTAINING PROTEIN"/>
    <property type="match status" value="1"/>
</dbReference>
<dbReference type="InterPro" id="IPR013320">
    <property type="entry name" value="ConA-like_dom_sf"/>
</dbReference>
<dbReference type="AlphaFoldDB" id="A0A0F7SPH5"/>
<feature type="compositionally biased region" description="Polar residues" evidence="9">
    <location>
        <begin position="1"/>
        <end position="11"/>
    </location>
</feature>
<dbReference type="EMBL" id="LN483157">
    <property type="protein sequence ID" value="CED84082.1"/>
    <property type="molecule type" value="Genomic_DNA"/>
</dbReference>
<dbReference type="GO" id="GO:0031505">
    <property type="term" value="P:fungal-type cell wall organization"/>
    <property type="evidence" value="ECO:0007669"/>
    <property type="project" value="TreeGrafter"/>
</dbReference>
<keyword evidence="12" id="KW-0430">Lectin</keyword>
<reference evidence="12" key="1">
    <citation type="submission" date="2014-08" db="EMBL/GenBank/DDBJ databases">
        <authorList>
            <person name="Sharma Rahul"/>
            <person name="Thines Marco"/>
        </authorList>
    </citation>
    <scope>NUCLEOTIDE SEQUENCE</scope>
</reference>
<evidence type="ECO:0000259" key="11">
    <source>
        <dbReference type="PROSITE" id="PS51762"/>
    </source>
</evidence>
<keyword evidence="3 10" id="KW-0812">Transmembrane</keyword>
<keyword evidence="8" id="KW-0961">Cell wall biogenesis/degradation</keyword>
<proteinExistence type="inferred from homology"/>
<dbReference type="GO" id="GO:0005789">
    <property type="term" value="C:endoplasmic reticulum membrane"/>
    <property type="evidence" value="ECO:0007669"/>
    <property type="project" value="TreeGrafter"/>
</dbReference>
<evidence type="ECO:0000256" key="10">
    <source>
        <dbReference type="SAM" id="Phobius"/>
    </source>
</evidence>
<feature type="domain" description="GH16" evidence="11">
    <location>
        <begin position="307"/>
        <end position="670"/>
    </location>
</feature>
<feature type="compositionally biased region" description="Polar residues" evidence="9">
    <location>
        <begin position="23"/>
        <end position="40"/>
    </location>
</feature>
<dbReference type="FunFam" id="2.60.120.200:FF:000140">
    <property type="entry name" value="Beta-glucan synthesis-associated protein"/>
    <property type="match status" value="1"/>
</dbReference>
<feature type="region of interest" description="Disordered" evidence="9">
    <location>
        <begin position="200"/>
        <end position="223"/>
    </location>
</feature>
<comment type="similarity">
    <text evidence="2">Belongs to the SKN1/KRE6 family.</text>
</comment>
<feature type="transmembrane region" description="Helical" evidence="10">
    <location>
        <begin position="238"/>
        <end position="262"/>
    </location>
</feature>
<evidence type="ECO:0000256" key="7">
    <source>
        <dbReference type="ARBA" id="ARBA00023180"/>
    </source>
</evidence>
<keyword evidence="6 10" id="KW-0472">Membrane</keyword>
<evidence type="ECO:0000256" key="1">
    <source>
        <dbReference type="ARBA" id="ARBA00004606"/>
    </source>
</evidence>
<feature type="compositionally biased region" description="Basic and acidic residues" evidence="9">
    <location>
        <begin position="203"/>
        <end position="212"/>
    </location>
</feature>
<comment type="subcellular location">
    <subcellularLocation>
        <location evidence="1">Membrane</location>
        <topology evidence="1">Single-pass type II membrane protein</topology>
    </subcellularLocation>
</comment>
<dbReference type="GO" id="GO:0030246">
    <property type="term" value="F:carbohydrate binding"/>
    <property type="evidence" value="ECO:0007669"/>
    <property type="project" value="UniProtKB-KW"/>
</dbReference>
<sequence length="717" mass="77577">MPTSRPNSASVPQPPIALHKRSSSQNQNHPQYANYTSTHDSSPQQSTLSMSSTAFSAANNPSPLNPNWQVNSQAAGPGVNRSHSNSSSGENTSITSGEHPVGNVPGTNGKTDPLSAVNSQIGSAYGPYAYTSVAHSHSAQPLLPQTPSSRFSTAVSESSLGSYSPNDNYNRHSLVAPSLMAGQRNNGDDSHLLWDEKDPEMDDALHRPDPPGKKGKHSAGGVGSGGGLVWSTRGCFNVLVLGFLLGGLLMLFAGYPILTYYLKKAKKSSSKGSFNLGGTNGTGQVPVIPNLPTLIDSETPDSARSRTGFDGKTYNLIFSDEFETDGRTFFPGDDPYWEAVDFHYWPTADYEWYAPRNAITKDGKLVLTMQERLSHNLNFESAMLQTWNKFCFTRGYIEVSVSLPGDNVVGGYWPGVWLMGNLGRPGYGATTEGLWPYSYDSCDVGTFANQTWANGTGPEAALTTGYNGGELSELPGQRLSACTCPGQDHPGPTTSTGRGAPEIDILEAQVDTDKDLGQMSQSFQIAPFDDSWQSDTDGSVIYDASITKWNSYLGGPYQQAVSGLTYVDSNKAYKGNYQTYGLEYWSDVNNRADGFITWHVGGVPSWKMTAAAVGPNSKVGVSQRIIPEEPMSIILNLGMSAGFQPPDFANLKWPASMYIDYVRVYQREGEENFGCDPEDYPTSAYIANHANAYADANLTIWSDAGYKFPRNSLYDGC</sequence>
<dbReference type="PANTHER" id="PTHR31361">
    <property type="entry name" value="BETA-GLUCAN SYNTHESIS-ASSOCIATED PROTEIN KRE6-RELATED"/>
    <property type="match status" value="1"/>
</dbReference>
<evidence type="ECO:0000313" key="12">
    <source>
        <dbReference type="EMBL" id="CED84082.1"/>
    </source>
</evidence>
<protein>
    <submittedName>
        <fullName evidence="12">Concanavalin A-like lectin/glucanase, subgroup</fullName>
    </submittedName>
</protein>
<keyword evidence="7" id="KW-0325">Glycoprotein</keyword>
<evidence type="ECO:0000256" key="6">
    <source>
        <dbReference type="ARBA" id="ARBA00023136"/>
    </source>
</evidence>
<dbReference type="CDD" id="cd02180">
    <property type="entry name" value="GH16_fungal_KRE6_glucanase"/>
    <property type="match status" value="1"/>
</dbReference>
<dbReference type="PROSITE" id="PS51762">
    <property type="entry name" value="GH16_2"/>
    <property type="match status" value="1"/>
</dbReference>
<dbReference type="SUPFAM" id="SSF49899">
    <property type="entry name" value="Concanavalin A-like lectins/glucanases"/>
    <property type="match status" value="1"/>
</dbReference>
<dbReference type="GO" id="GO:0005886">
    <property type="term" value="C:plasma membrane"/>
    <property type="evidence" value="ECO:0007669"/>
    <property type="project" value="TreeGrafter"/>
</dbReference>
<keyword evidence="5 10" id="KW-1133">Transmembrane helix</keyword>
<evidence type="ECO:0000256" key="4">
    <source>
        <dbReference type="ARBA" id="ARBA00022968"/>
    </source>
</evidence>
<dbReference type="FunFam" id="2.60.120.200:FF:000135">
    <property type="entry name" value="Related to KRE6-glucan synthase subunit"/>
    <property type="match status" value="1"/>
</dbReference>
<evidence type="ECO:0000256" key="8">
    <source>
        <dbReference type="ARBA" id="ARBA00023316"/>
    </source>
</evidence>
<organism evidence="12">
    <name type="scientific">Phaffia rhodozyma</name>
    <name type="common">Yeast</name>
    <name type="synonym">Xanthophyllomyces dendrorhous</name>
    <dbReference type="NCBI Taxonomy" id="264483"/>
    <lineage>
        <taxon>Eukaryota</taxon>
        <taxon>Fungi</taxon>
        <taxon>Dikarya</taxon>
        <taxon>Basidiomycota</taxon>
        <taxon>Agaricomycotina</taxon>
        <taxon>Tremellomycetes</taxon>
        <taxon>Cystofilobasidiales</taxon>
        <taxon>Mrakiaceae</taxon>
        <taxon>Phaffia</taxon>
    </lineage>
</organism>
<evidence type="ECO:0000256" key="9">
    <source>
        <dbReference type="SAM" id="MobiDB-lite"/>
    </source>
</evidence>
<accession>A0A0F7SPH5</accession>
<evidence type="ECO:0000256" key="3">
    <source>
        <dbReference type="ARBA" id="ARBA00022692"/>
    </source>
</evidence>
<feature type="compositionally biased region" description="Low complexity" evidence="9">
    <location>
        <begin position="82"/>
        <end position="98"/>
    </location>
</feature>
<evidence type="ECO:0000256" key="5">
    <source>
        <dbReference type="ARBA" id="ARBA00022989"/>
    </source>
</evidence>
<dbReference type="InterPro" id="IPR005629">
    <property type="entry name" value="Skn1/Kre6/Sbg1"/>
</dbReference>
<dbReference type="InterPro" id="IPR000757">
    <property type="entry name" value="Beta-glucanase-like"/>
</dbReference>
<dbReference type="Gene3D" id="2.60.120.200">
    <property type="match status" value="2"/>
</dbReference>
<dbReference type="GO" id="GO:0006078">
    <property type="term" value="P:(1-&gt;6)-beta-D-glucan biosynthetic process"/>
    <property type="evidence" value="ECO:0007669"/>
    <property type="project" value="TreeGrafter"/>
</dbReference>
<feature type="compositionally biased region" description="Low complexity" evidence="9">
    <location>
        <begin position="41"/>
        <end position="67"/>
    </location>
</feature>
<dbReference type="Pfam" id="PF03935">
    <property type="entry name" value="SKN1_KRE6_Sbg1"/>
    <property type="match status" value="1"/>
</dbReference>
<feature type="region of interest" description="Disordered" evidence="9">
    <location>
        <begin position="139"/>
        <end position="167"/>
    </location>
</feature>
<feature type="region of interest" description="Disordered" evidence="9">
    <location>
        <begin position="1"/>
        <end position="115"/>
    </location>
</feature>
<dbReference type="GO" id="GO:0015926">
    <property type="term" value="F:glucosidase activity"/>
    <property type="evidence" value="ECO:0007669"/>
    <property type="project" value="TreeGrafter"/>
</dbReference>
<name>A0A0F7SPH5_PHARH</name>
<evidence type="ECO:0000256" key="2">
    <source>
        <dbReference type="ARBA" id="ARBA00010962"/>
    </source>
</evidence>
<keyword evidence="4" id="KW-0735">Signal-anchor</keyword>